<evidence type="ECO:0000256" key="1">
    <source>
        <dbReference type="SAM" id="MobiDB-lite"/>
    </source>
</evidence>
<dbReference type="Proteomes" id="UP001652700">
    <property type="component" value="Unplaced"/>
</dbReference>
<feature type="compositionally biased region" description="Polar residues" evidence="1">
    <location>
        <begin position="276"/>
        <end position="298"/>
    </location>
</feature>
<proteinExistence type="predicted"/>
<organism evidence="2 3">
    <name type="scientific">Diabrotica virgifera virgifera</name>
    <name type="common">western corn rootworm</name>
    <dbReference type="NCBI Taxonomy" id="50390"/>
    <lineage>
        <taxon>Eukaryota</taxon>
        <taxon>Metazoa</taxon>
        <taxon>Ecdysozoa</taxon>
        <taxon>Arthropoda</taxon>
        <taxon>Hexapoda</taxon>
        <taxon>Insecta</taxon>
        <taxon>Pterygota</taxon>
        <taxon>Neoptera</taxon>
        <taxon>Endopterygota</taxon>
        <taxon>Coleoptera</taxon>
        <taxon>Polyphaga</taxon>
        <taxon>Cucujiformia</taxon>
        <taxon>Chrysomeloidea</taxon>
        <taxon>Chrysomelidae</taxon>
        <taxon>Galerucinae</taxon>
        <taxon>Diabroticina</taxon>
        <taxon>Diabroticites</taxon>
        <taxon>Diabrotica</taxon>
    </lineage>
</organism>
<protein>
    <recommendedName>
        <fullName evidence="4">VWFC domain-containing protein</fullName>
    </recommendedName>
</protein>
<evidence type="ECO:0000313" key="3">
    <source>
        <dbReference type="Proteomes" id="UP001652700"/>
    </source>
</evidence>
<keyword evidence="3" id="KW-1185">Reference proteome</keyword>
<feature type="region of interest" description="Disordered" evidence="1">
    <location>
        <begin position="260"/>
        <end position="300"/>
    </location>
</feature>
<evidence type="ECO:0008006" key="4">
    <source>
        <dbReference type="Google" id="ProtNLM"/>
    </source>
</evidence>
<feature type="region of interest" description="Disordered" evidence="1">
    <location>
        <begin position="119"/>
        <end position="149"/>
    </location>
</feature>
<dbReference type="EnsemblMetazoa" id="XM_050641504.1">
    <property type="protein sequence ID" value="XP_050497461.1"/>
    <property type="gene ID" value="LOC126878661"/>
</dbReference>
<feature type="compositionally biased region" description="Low complexity" evidence="1">
    <location>
        <begin position="260"/>
        <end position="275"/>
    </location>
</feature>
<dbReference type="GeneID" id="126878661"/>
<feature type="compositionally biased region" description="Acidic residues" evidence="1">
    <location>
        <begin position="125"/>
        <end position="149"/>
    </location>
</feature>
<name>A0ABM5JHP5_DIAVI</name>
<evidence type="ECO:0000313" key="2">
    <source>
        <dbReference type="EnsemblMetazoa" id="XP_050497461.1"/>
    </source>
</evidence>
<dbReference type="Gene3D" id="2.10.70.10">
    <property type="entry name" value="Complement Module, domain 1"/>
    <property type="match status" value="1"/>
</dbReference>
<dbReference type="SUPFAM" id="SSF57603">
    <property type="entry name" value="FnI-like domain"/>
    <property type="match status" value="2"/>
</dbReference>
<reference evidence="2" key="1">
    <citation type="submission" date="2025-05" db="UniProtKB">
        <authorList>
            <consortium name="EnsemblMetazoa"/>
        </authorList>
    </citation>
    <scope>IDENTIFICATION</scope>
</reference>
<dbReference type="RefSeq" id="XP_050497461.1">
    <property type="nucleotide sequence ID" value="XM_050641504.1"/>
</dbReference>
<accession>A0ABM5JHP5</accession>
<sequence length="367" mass="40284">MTFIITSPLEGQAVDIRPPLLVPLLRAALERDEGMMERWMRGRSLYTAVEECLAELQPLRRMHSTENLHETLSPPVIGFIELRFIWKPRKRRGGEDEDTALNAAAVSCFSFINYTTPALSSSTSDNDDLTNSIEDEGEEGEEEDEEESLVLDEDDFTTHGLARLSSAATCLVAGVEYTHGQQIYRRDQCEFCLCLDGEMFCWWQECPPTMEGPCRDLSPFSPCLSVPANPQAFPLSSSSMSSSSIVSEITTKTNVASSSSVLSKTSTKTGSSTKSPVFSSSATEKIATDTSSRPPESSTLKDSKLCIVMGREYQIGDKLPHDTGNCLECICGQGAKVTCSPHQCTPVEDDMNDYHMAGARQPAPDIF</sequence>